<sequence>MLWFSRAHQTIKVSHRLANTELFCNLTERELKIVDAFVHDRTFLAGEVVFDAGEEGQALYIIVSGAAAIYLPGQHETPLAELKTGDFFGELGLLDDWPRSAQVRASAPSELAVLFRGDFERLMDAHAQIASKIAMQLARHLGQRLRQMLAQTTDGAVIQ</sequence>
<organism evidence="2 3">
    <name type="scientific">Candidatus Dechloromonas phosphorivorans</name>
    <dbReference type="NCBI Taxonomy" id="2899244"/>
    <lineage>
        <taxon>Bacteria</taxon>
        <taxon>Pseudomonadati</taxon>
        <taxon>Pseudomonadota</taxon>
        <taxon>Betaproteobacteria</taxon>
        <taxon>Rhodocyclales</taxon>
        <taxon>Azonexaceae</taxon>
        <taxon>Dechloromonas</taxon>
    </lineage>
</organism>
<evidence type="ECO:0000313" key="3">
    <source>
        <dbReference type="Proteomes" id="UP000739411"/>
    </source>
</evidence>
<dbReference type="InterPro" id="IPR014710">
    <property type="entry name" value="RmlC-like_jellyroll"/>
</dbReference>
<dbReference type="Pfam" id="PF00027">
    <property type="entry name" value="cNMP_binding"/>
    <property type="match status" value="1"/>
</dbReference>
<dbReference type="PRINTS" id="PR00103">
    <property type="entry name" value="CAMPKINASE"/>
</dbReference>
<dbReference type="InterPro" id="IPR000595">
    <property type="entry name" value="cNMP-bd_dom"/>
</dbReference>
<dbReference type="CDD" id="cd00038">
    <property type="entry name" value="CAP_ED"/>
    <property type="match status" value="1"/>
</dbReference>
<dbReference type="Proteomes" id="UP000739411">
    <property type="component" value="Unassembled WGS sequence"/>
</dbReference>
<comment type="caution">
    <text evidence="2">The sequence shown here is derived from an EMBL/GenBank/DDBJ whole genome shotgun (WGS) entry which is preliminary data.</text>
</comment>
<name>A0A935JWY9_9RHOO</name>
<proteinExistence type="predicted"/>
<accession>A0A935JWY9</accession>
<dbReference type="GO" id="GO:0005829">
    <property type="term" value="C:cytosol"/>
    <property type="evidence" value="ECO:0007669"/>
    <property type="project" value="TreeGrafter"/>
</dbReference>
<dbReference type="PANTHER" id="PTHR24567:SF68">
    <property type="entry name" value="DNA-BINDING TRANSCRIPTIONAL DUAL REGULATOR CRP"/>
    <property type="match status" value="1"/>
</dbReference>
<dbReference type="InterPro" id="IPR050397">
    <property type="entry name" value="Env_Response_Regulators"/>
</dbReference>
<dbReference type="PANTHER" id="PTHR24567">
    <property type="entry name" value="CRP FAMILY TRANSCRIPTIONAL REGULATORY PROTEIN"/>
    <property type="match status" value="1"/>
</dbReference>
<feature type="domain" description="Cyclic nucleotide-binding" evidence="1">
    <location>
        <begin position="22"/>
        <end position="140"/>
    </location>
</feature>
<dbReference type="SMART" id="SM00100">
    <property type="entry name" value="cNMP"/>
    <property type="match status" value="1"/>
</dbReference>
<dbReference type="InterPro" id="IPR018488">
    <property type="entry name" value="cNMP-bd_CS"/>
</dbReference>
<dbReference type="InterPro" id="IPR018490">
    <property type="entry name" value="cNMP-bd_dom_sf"/>
</dbReference>
<dbReference type="SUPFAM" id="SSF51206">
    <property type="entry name" value="cAMP-binding domain-like"/>
    <property type="match status" value="1"/>
</dbReference>
<dbReference type="Gene3D" id="2.60.120.10">
    <property type="entry name" value="Jelly Rolls"/>
    <property type="match status" value="1"/>
</dbReference>
<protein>
    <submittedName>
        <fullName evidence="2">Cyclic nucleotide-binding domain-containing protein</fullName>
    </submittedName>
</protein>
<evidence type="ECO:0000313" key="2">
    <source>
        <dbReference type="EMBL" id="MBK7415237.1"/>
    </source>
</evidence>
<dbReference type="EMBL" id="JADJMS010000018">
    <property type="protein sequence ID" value="MBK7415237.1"/>
    <property type="molecule type" value="Genomic_DNA"/>
</dbReference>
<gene>
    <name evidence="2" type="ORF">IPJ38_09165</name>
</gene>
<dbReference type="PROSITE" id="PS50042">
    <property type="entry name" value="CNMP_BINDING_3"/>
    <property type="match status" value="1"/>
</dbReference>
<dbReference type="GO" id="GO:0003700">
    <property type="term" value="F:DNA-binding transcription factor activity"/>
    <property type="evidence" value="ECO:0007669"/>
    <property type="project" value="TreeGrafter"/>
</dbReference>
<dbReference type="PROSITE" id="PS00889">
    <property type="entry name" value="CNMP_BINDING_2"/>
    <property type="match status" value="1"/>
</dbReference>
<dbReference type="AlphaFoldDB" id="A0A935JWY9"/>
<evidence type="ECO:0000259" key="1">
    <source>
        <dbReference type="PROSITE" id="PS50042"/>
    </source>
</evidence>
<reference evidence="2 3" key="1">
    <citation type="submission" date="2020-10" db="EMBL/GenBank/DDBJ databases">
        <title>Connecting structure to function with the recovery of over 1000 high-quality activated sludge metagenome-assembled genomes encoding full-length rRNA genes using long-read sequencing.</title>
        <authorList>
            <person name="Singleton C.M."/>
            <person name="Petriglieri F."/>
            <person name="Kristensen J.M."/>
            <person name="Kirkegaard R.H."/>
            <person name="Michaelsen T.Y."/>
            <person name="Andersen M.H."/>
            <person name="Karst S.M."/>
            <person name="Dueholm M.S."/>
            <person name="Nielsen P.H."/>
            <person name="Albertsen M."/>
        </authorList>
    </citation>
    <scope>NUCLEOTIDE SEQUENCE [LARGE SCALE GENOMIC DNA]</scope>
    <source>
        <strain evidence="2">EsbW_18-Q3-R4-48_BATAC.463</strain>
    </source>
</reference>